<dbReference type="PANTHER" id="PTHR42690">
    <property type="entry name" value="THREONINE SYNTHASE FAMILY MEMBER"/>
    <property type="match status" value="1"/>
</dbReference>
<feature type="domain" description="Tryptophan synthase beta chain-like PALP" evidence="13">
    <location>
        <begin position="98"/>
        <end position="368"/>
    </location>
</feature>
<dbReference type="SUPFAM" id="SSF53686">
    <property type="entry name" value="Tryptophan synthase beta subunit-like PLP-dependent enzymes"/>
    <property type="match status" value="1"/>
</dbReference>
<dbReference type="Pfam" id="PF00291">
    <property type="entry name" value="PALP"/>
    <property type="match status" value="1"/>
</dbReference>
<accession>A0A3R9Z4D6</accession>
<reference evidence="15 16" key="1">
    <citation type="submission" date="2018-12" db="EMBL/GenBank/DDBJ databases">
        <title>Sphingomonas sp. HMF7854 Genome sequencing and assembly.</title>
        <authorList>
            <person name="Cha I."/>
            <person name="Kang H."/>
            <person name="Kim H."/>
            <person name="Kang J."/>
            <person name="Joh K."/>
        </authorList>
    </citation>
    <scope>NUCLEOTIDE SEQUENCE [LARGE SCALE GENOMIC DNA]</scope>
    <source>
        <strain evidence="15 16">HMF7854</strain>
    </source>
</reference>
<evidence type="ECO:0000256" key="7">
    <source>
        <dbReference type="ARBA" id="ARBA00022697"/>
    </source>
</evidence>
<dbReference type="GO" id="GO:0004795">
    <property type="term" value="F:threonine synthase activity"/>
    <property type="evidence" value="ECO:0007669"/>
    <property type="project" value="UniProtKB-UniRule"/>
</dbReference>
<gene>
    <name evidence="15" type="ORF">HMF7854_00795</name>
</gene>
<protein>
    <recommendedName>
        <fullName evidence="5 11">Threonine synthase</fullName>
        <ecNumber evidence="4 11">4.2.3.1</ecNumber>
    </recommendedName>
</protein>
<comment type="pathway">
    <text evidence="2">Amino-acid biosynthesis; L-threonine biosynthesis; L-threonine from L-aspartate: step 5/5.</text>
</comment>
<keyword evidence="16" id="KW-1185">Reference proteome</keyword>
<dbReference type="Proteomes" id="UP000274661">
    <property type="component" value="Unassembled WGS sequence"/>
</dbReference>
<comment type="catalytic activity">
    <reaction evidence="10">
        <text>O-phospho-L-homoserine + H2O = L-threonine + phosphate</text>
        <dbReference type="Rhea" id="RHEA:10840"/>
        <dbReference type="ChEBI" id="CHEBI:15377"/>
        <dbReference type="ChEBI" id="CHEBI:43474"/>
        <dbReference type="ChEBI" id="CHEBI:57590"/>
        <dbReference type="ChEBI" id="CHEBI:57926"/>
        <dbReference type="EC" id="4.2.3.1"/>
    </reaction>
</comment>
<dbReference type="GO" id="GO:0009088">
    <property type="term" value="P:threonine biosynthetic process"/>
    <property type="evidence" value="ECO:0007669"/>
    <property type="project" value="UniProtKB-UniRule"/>
</dbReference>
<evidence type="ECO:0000256" key="10">
    <source>
        <dbReference type="ARBA" id="ARBA00049144"/>
    </source>
</evidence>
<feature type="modified residue" description="N6-(pyridoxal phosphate)lysine" evidence="12">
    <location>
        <position position="108"/>
    </location>
</feature>
<comment type="caution">
    <text evidence="15">The sequence shown here is derived from an EMBL/GenBank/DDBJ whole genome shotgun (WGS) entry which is preliminary data.</text>
</comment>
<dbReference type="InterPro" id="IPR000634">
    <property type="entry name" value="Ser/Thr_deHydtase_PyrdxlP-BS"/>
</dbReference>
<dbReference type="Pfam" id="PF14821">
    <property type="entry name" value="Thr_synth_N"/>
    <property type="match status" value="1"/>
</dbReference>
<evidence type="ECO:0000313" key="16">
    <source>
        <dbReference type="Proteomes" id="UP000274661"/>
    </source>
</evidence>
<dbReference type="EC" id="4.2.3.1" evidence="4 11"/>
<evidence type="ECO:0000256" key="9">
    <source>
        <dbReference type="ARBA" id="ARBA00023239"/>
    </source>
</evidence>
<dbReference type="InterPro" id="IPR036052">
    <property type="entry name" value="TrpB-like_PALP_sf"/>
</dbReference>
<evidence type="ECO:0000256" key="5">
    <source>
        <dbReference type="ARBA" id="ARBA00018679"/>
    </source>
</evidence>
<dbReference type="Gene3D" id="3.40.50.1100">
    <property type="match status" value="2"/>
</dbReference>
<evidence type="ECO:0000313" key="15">
    <source>
        <dbReference type="EMBL" id="RST29530.1"/>
    </source>
</evidence>
<evidence type="ECO:0000259" key="14">
    <source>
        <dbReference type="Pfam" id="PF14821"/>
    </source>
</evidence>
<keyword evidence="7" id="KW-0791">Threonine biosynthesis</keyword>
<dbReference type="GO" id="GO:0030170">
    <property type="term" value="F:pyridoxal phosphate binding"/>
    <property type="evidence" value="ECO:0007669"/>
    <property type="project" value="InterPro"/>
</dbReference>
<evidence type="ECO:0000256" key="6">
    <source>
        <dbReference type="ARBA" id="ARBA00022605"/>
    </source>
</evidence>
<dbReference type="InterPro" id="IPR004450">
    <property type="entry name" value="Thr_synthase-like"/>
</dbReference>
<evidence type="ECO:0000256" key="8">
    <source>
        <dbReference type="ARBA" id="ARBA00022898"/>
    </source>
</evidence>
<keyword evidence="8 12" id="KW-0663">Pyridoxal phosphate</keyword>
<dbReference type="EMBL" id="RWJF01000001">
    <property type="protein sequence ID" value="RST29530.1"/>
    <property type="molecule type" value="Genomic_DNA"/>
</dbReference>
<feature type="domain" description="Threonine synthase N-terminal" evidence="14">
    <location>
        <begin position="2"/>
        <end position="78"/>
    </location>
</feature>
<keyword evidence="6" id="KW-0028">Amino-acid biosynthesis</keyword>
<dbReference type="UniPathway" id="UPA00050">
    <property type="reaction ID" value="UER00065"/>
</dbReference>
<evidence type="ECO:0000256" key="12">
    <source>
        <dbReference type="PIRSR" id="PIRSR604450-51"/>
    </source>
</evidence>
<sequence>MKFVSTRGSAPPATLSQAIRHGAAPDGGLYMPERIPAPDWSRLDPDVPLAAFAAEFLKPWFAGDALESELPAICAEAFDFPVPLVAPDPAQPSLSALELFHGPTGAFKDFGARFLLACFDRIGDRSAPLHVLVATSGDTGGAVGCAAEGRSAVRATILFPRGRVSSFQEKQLTCWGEPVDALEVDGDFDDCQRLVKAAFNDRPLSDALRLTSANSINIGRLLPQAAYAAHAVLQSFTGSRIRPGVVAPSGNLGQGFSFLLARTMGAPVGPLLLATNANRTLRDWYENGRYEPRASVATLANAMDVGAPSNFERLVALPIRDRGLRVELVDDGAITRRIRADFEASGYIWCPHSACAAEAYARLSEAERADRPWLVAATAHPFKFADVIEPITGAPIAAPPALAAIEHRPTAKRAVPARLDALVEAIEGRVDA</sequence>
<dbReference type="InterPro" id="IPR029144">
    <property type="entry name" value="Thr_synth_N"/>
</dbReference>
<dbReference type="InterPro" id="IPR051166">
    <property type="entry name" value="Threonine_Synthase"/>
</dbReference>
<organism evidence="15 16">
    <name type="scientific">Sphingomonas ginkgonis</name>
    <dbReference type="NCBI Taxonomy" id="2315330"/>
    <lineage>
        <taxon>Bacteria</taxon>
        <taxon>Pseudomonadati</taxon>
        <taxon>Pseudomonadota</taxon>
        <taxon>Alphaproteobacteria</taxon>
        <taxon>Sphingomonadales</taxon>
        <taxon>Sphingomonadaceae</taxon>
        <taxon>Sphingomonas</taxon>
    </lineage>
</organism>
<dbReference type="InterPro" id="IPR001926">
    <property type="entry name" value="TrpB-like_PALP"/>
</dbReference>
<evidence type="ECO:0000256" key="1">
    <source>
        <dbReference type="ARBA" id="ARBA00001933"/>
    </source>
</evidence>
<comment type="cofactor">
    <cofactor evidence="1 12">
        <name>pyridoxal 5'-phosphate</name>
        <dbReference type="ChEBI" id="CHEBI:597326"/>
    </cofactor>
</comment>
<dbReference type="InterPro" id="IPR037158">
    <property type="entry name" value="Thr_synth_N_sf"/>
</dbReference>
<proteinExistence type="inferred from homology"/>
<keyword evidence="9 15" id="KW-0456">Lyase</keyword>
<evidence type="ECO:0000256" key="11">
    <source>
        <dbReference type="NCBIfam" id="TIGR00260"/>
    </source>
</evidence>
<evidence type="ECO:0000256" key="2">
    <source>
        <dbReference type="ARBA" id="ARBA00004979"/>
    </source>
</evidence>
<name>A0A3R9Z4D6_9SPHN</name>
<evidence type="ECO:0000256" key="4">
    <source>
        <dbReference type="ARBA" id="ARBA00013028"/>
    </source>
</evidence>
<evidence type="ECO:0000256" key="3">
    <source>
        <dbReference type="ARBA" id="ARBA00005517"/>
    </source>
</evidence>
<comment type="similarity">
    <text evidence="3">Belongs to the threonine synthase family.</text>
</comment>
<dbReference type="OrthoDB" id="9763107at2"/>
<dbReference type="NCBIfam" id="TIGR00260">
    <property type="entry name" value="thrC"/>
    <property type="match status" value="1"/>
</dbReference>
<dbReference type="PROSITE" id="PS00165">
    <property type="entry name" value="DEHYDRATASE_SER_THR"/>
    <property type="match status" value="1"/>
</dbReference>
<dbReference type="RefSeq" id="WP_126717373.1">
    <property type="nucleotide sequence ID" value="NZ_RWJF01000001.1"/>
</dbReference>
<evidence type="ECO:0000259" key="13">
    <source>
        <dbReference type="Pfam" id="PF00291"/>
    </source>
</evidence>
<dbReference type="PANTHER" id="PTHR42690:SF1">
    <property type="entry name" value="THREONINE SYNTHASE-LIKE 2"/>
    <property type="match status" value="1"/>
</dbReference>
<dbReference type="Gene3D" id="3.90.1380.10">
    <property type="entry name" value="Threonine synthase, N-terminal domain"/>
    <property type="match status" value="1"/>
</dbReference>
<dbReference type="AlphaFoldDB" id="A0A3R9Z4D6"/>